<evidence type="ECO:0000313" key="7">
    <source>
        <dbReference type="Proteomes" id="UP000013117"/>
    </source>
</evidence>
<comment type="subcellular location">
    <subcellularLocation>
        <location evidence="1">Cell outer membrane</location>
        <topology evidence="1">Multi-pass membrane protein</topology>
    </subcellularLocation>
</comment>
<feature type="signal peptide" evidence="4">
    <location>
        <begin position="1"/>
        <end position="24"/>
    </location>
</feature>
<dbReference type="OrthoDB" id="6490232at2"/>
<dbReference type="PANTHER" id="PTHR34501">
    <property type="entry name" value="PROTEIN YDDL-RELATED"/>
    <property type="match status" value="1"/>
</dbReference>
<evidence type="ECO:0000256" key="4">
    <source>
        <dbReference type="SAM" id="SignalP"/>
    </source>
</evidence>
<evidence type="ECO:0000313" key="6">
    <source>
        <dbReference type="EMBL" id="ENV33571.1"/>
    </source>
</evidence>
<dbReference type="GO" id="GO:0015288">
    <property type="term" value="F:porin activity"/>
    <property type="evidence" value="ECO:0007669"/>
    <property type="project" value="InterPro"/>
</dbReference>
<sequence>MKNNLKYWVGGLALSAILPSLSHAEIDVISKGQFSNSLLSPLSFQFGGQIRPEWVNNMGDEPSYMRNGHDGLSRLRFTSKYALSDQTNFIGYYELGINVPKILDLDGHYKENAHRTTRRLAYVGFEDEKYGTLTYGQQYGMYYSVIGLKSDVWDNDGHAGATGIGINGLYDGANRAKNSLMYTNTFGPYKLYLNYLFPEKSIDGGAEQFYKRQSGEGIGLDYSLNKTTTLSVAYSHTKAKMFDLHENSQNYDQNIVGSAITLTPSQWYLVATASYYNDFVPATENQNIKHYFAGDGYGLEAFAGYTFKFDKVFLKSVQPFVAADRLKLKSNNDFHADHQYVGLSTNFGHGIKVIAEHTFASTTDNAEKDSTWLTFFLSF</sequence>
<dbReference type="STRING" id="202952.GCA_000747725_00625"/>
<dbReference type="CDD" id="cd00342">
    <property type="entry name" value="gram_neg_porins"/>
    <property type="match status" value="1"/>
</dbReference>
<feature type="chain" id="PRO_5004136953" description="Porin domain-containing protein" evidence="4">
    <location>
        <begin position="25"/>
        <end position="379"/>
    </location>
</feature>
<dbReference type="EMBL" id="APPN01000068">
    <property type="protein sequence ID" value="ENV33571.1"/>
    <property type="molecule type" value="Genomic_DNA"/>
</dbReference>
<evidence type="ECO:0000259" key="5">
    <source>
        <dbReference type="Pfam" id="PF13609"/>
    </source>
</evidence>
<keyword evidence="3" id="KW-0472">Membrane</keyword>
<dbReference type="RefSeq" id="WP_004863488.1">
    <property type="nucleotide sequence ID" value="NZ_ASYY01000103.1"/>
</dbReference>
<name>N8YAD2_9GAMM</name>
<reference evidence="6 7" key="1">
    <citation type="submission" date="2013-02" db="EMBL/GenBank/DDBJ databases">
        <title>The Genome Sequence of Acinetobacter gerneri CIP 107464.</title>
        <authorList>
            <consortium name="The Broad Institute Genome Sequencing Platform"/>
            <consortium name="The Broad Institute Genome Sequencing Center for Infectious Disease"/>
            <person name="Cerqueira G."/>
            <person name="Feldgarden M."/>
            <person name="Courvalin P."/>
            <person name="Perichon B."/>
            <person name="Grillot-Courvalin C."/>
            <person name="Clermont D."/>
            <person name="Rocha E."/>
            <person name="Yoon E.-J."/>
            <person name="Nemec A."/>
            <person name="Walker B."/>
            <person name="Young S.K."/>
            <person name="Zeng Q."/>
            <person name="Gargeya S."/>
            <person name="Fitzgerald M."/>
            <person name="Haas B."/>
            <person name="Abouelleil A."/>
            <person name="Alvarado L."/>
            <person name="Arachchi H.M."/>
            <person name="Berlin A.M."/>
            <person name="Chapman S.B."/>
            <person name="Dewar J."/>
            <person name="Goldberg J."/>
            <person name="Griggs A."/>
            <person name="Gujja S."/>
            <person name="Hansen M."/>
            <person name="Howarth C."/>
            <person name="Imamovic A."/>
            <person name="Larimer J."/>
            <person name="McCowan C."/>
            <person name="Murphy C."/>
            <person name="Neiman D."/>
            <person name="Pearson M."/>
            <person name="Priest M."/>
            <person name="Roberts A."/>
            <person name="Saif S."/>
            <person name="Shea T."/>
            <person name="Sisk P."/>
            <person name="Sykes S."/>
            <person name="Wortman J."/>
            <person name="Nusbaum C."/>
            <person name="Birren B."/>
        </authorList>
    </citation>
    <scope>NUCLEOTIDE SEQUENCE [LARGE SCALE GENOMIC DNA]</scope>
    <source>
        <strain evidence="6 7">CIP 107464</strain>
    </source>
</reference>
<evidence type="ECO:0000256" key="3">
    <source>
        <dbReference type="ARBA" id="ARBA00023136"/>
    </source>
</evidence>
<dbReference type="InterPro" id="IPR023614">
    <property type="entry name" value="Porin_dom_sf"/>
</dbReference>
<dbReference type="PATRIC" id="fig|1120926.3.peg.2203"/>
<feature type="domain" description="Porin" evidence="5">
    <location>
        <begin position="13"/>
        <end position="303"/>
    </location>
</feature>
<dbReference type="eggNOG" id="COG3203">
    <property type="taxonomic scope" value="Bacteria"/>
</dbReference>
<comment type="caution">
    <text evidence="6">The sequence shown here is derived from an EMBL/GenBank/DDBJ whole genome shotgun (WGS) entry which is preliminary data.</text>
</comment>
<organism evidence="6 7">
    <name type="scientific">Acinetobacter gerneri DSM 14967 = CIP 107464 = MTCC 9824</name>
    <dbReference type="NCBI Taxonomy" id="1120926"/>
    <lineage>
        <taxon>Bacteria</taxon>
        <taxon>Pseudomonadati</taxon>
        <taxon>Pseudomonadota</taxon>
        <taxon>Gammaproteobacteria</taxon>
        <taxon>Moraxellales</taxon>
        <taxon>Moraxellaceae</taxon>
        <taxon>Acinetobacter</taxon>
    </lineage>
</organism>
<dbReference type="Proteomes" id="UP000013117">
    <property type="component" value="Unassembled WGS sequence"/>
</dbReference>
<accession>N8YAD2</accession>
<dbReference type="Pfam" id="PF13609">
    <property type="entry name" value="Porin_4"/>
    <property type="match status" value="1"/>
</dbReference>
<dbReference type="GO" id="GO:0009279">
    <property type="term" value="C:cell outer membrane"/>
    <property type="evidence" value="ECO:0007669"/>
    <property type="project" value="UniProtKB-SubCell"/>
</dbReference>
<keyword evidence="2 4" id="KW-0732">Signal</keyword>
<dbReference type="AlphaFoldDB" id="N8YAD2"/>
<dbReference type="SUPFAM" id="SSF56935">
    <property type="entry name" value="Porins"/>
    <property type="match status" value="1"/>
</dbReference>
<dbReference type="GeneID" id="84209620"/>
<gene>
    <name evidence="6" type="ORF">F960_02283</name>
</gene>
<dbReference type="PANTHER" id="PTHR34501:SF2">
    <property type="entry name" value="OUTER MEMBRANE PORIN F-RELATED"/>
    <property type="match status" value="1"/>
</dbReference>
<dbReference type="Gene3D" id="2.40.160.10">
    <property type="entry name" value="Porin"/>
    <property type="match status" value="1"/>
</dbReference>
<evidence type="ECO:0000256" key="1">
    <source>
        <dbReference type="ARBA" id="ARBA00004571"/>
    </source>
</evidence>
<keyword evidence="7" id="KW-1185">Reference proteome</keyword>
<proteinExistence type="predicted"/>
<dbReference type="InterPro" id="IPR033900">
    <property type="entry name" value="Gram_neg_porin_domain"/>
</dbReference>
<dbReference type="HOGENOM" id="CLU_061111_0_0_6"/>
<dbReference type="InterPro" id="IPR050298">
    <property type="entry name" value="Gram-neg_bact_OMP"/>
</dbReference>
<protein>
    <recommendedName>
        <fullName evidence="5">Porin domain-containing protein</fullName>
    </recommendedName>
</protein>
<evidence type="ECO:0000256" key="2">
    <source>
        <dbReference type="ARBA" id="ARBA00022729"/>
    </source>
</evidence>